<dbReference type="PROSITE" id="PS01227">
    <property type="entry name" value="UPF0012"/>
    <property type="match status" value="1"/>
</dbReference>
<dbReference type="EMBL" id="CAFBLO010000003">
    <property type="protein sequence ID" value="CAB4857627.1"/>
    <property type="molecule type" value="Genomic_DNA"/>
</dbReference>
<dbReference type="InterPro" id="IPR036526">
    <property type="entry name" value="C-N_Hydrolase_sf"/>
</dbReference>
<accession>A0A6J6I7D7</accession>
<dbReference type="AlphaFoldDB" id="A0A6J6I7D7"/>
<dbReference type="PANTHER" id="PTHR43674">
    <property type="entry name" value="NITRILASE C965.09-RELATED"/>
    <property type="match status" value="1"/>
</dbReference>
<gene>
    <name evidence="3" type="ORF">UFOPK1961_00074</name>
    <name evidence="4" type="ORF">UFOPK3364_00065</name>
</gene>
<evidence type="ECO:0000259" key="2">
    <source>
        <dbReference type="PROSITE" id="PS50263"/>
    </source>
</evidence>
<dbReference type="InterPro" id="IPR003010">
    <property type="entry name" value="C-N_Hydrolase"/>
</dbReference>
<dbReference type="Pfam" id="PF00795">
    <property type="entry name" value="CN_hydrolase"/>
    <property type="match status" value="1"/>
</dbReference>
<keyword evidence="1" id="KW-0378">Hydrolase</keyword>
<sequence>MVVFPELATTGYGFRDAAELSLALSDGTGLDRIATLSDELEIVIVTGYAEIQNGKALNKAALFSGGKLIADYVKTHLWNTEKELFVEGASLPPVVDTPIGRVALAICYDLEFPELLRHCALEGADVVAAPTNWPAGFEAPSHYGPFNGELLRAMAGASTNRFYVAIACRTGLERGVDWVDNSCVIDPDGYPITPLFRGEGVEVADIETDLSRLKDISPRNNVLGDRRRDLY</sequence>
<reference evidence="3" key="1">
    <citation type="submission" date="2020-05" db="EMBL/GenBank/DDBJ databases">
        <authorList>
            <person name="Chiriac C."/>
            <person name="Salcher M."/>
            <person name="Ghai R."/>
            <person name="Kavagutti S V."/>
        </authorList>
    </citation>
    <scope>NUCLEOTIDE SEQUENCE</scope>
</reference>
<proteinExistence type="predicted"/>
<dbReference type="SUPFAM" id="SSF56317">
    <property type="entry name" value="Carbon-nitrogen hydrolase"/>
    <property type="match status" value="1"/>
</dbReference>
<feature type="domain" description="CN hydrolase" evidence="2">
    <location>
        <begin position="1"/>
        <end position="208"/>
    </location>
</feature>
<name>A0A6J6I7D7_9ZZZZ</name>
<evidence type="ECO:0000256" key="1">
    <source>
        <dbReference type="ARBA" id="ARBA00022801"/>
    </source>
</evidence>
<dbReference type="Gene3D" id="3.60.110.10">
    <property type="entry name" value="Carbon-nitrogen hydrolase"/>
    <property type="match status" value="1"/>
</dbReference>
<dbReference type="GO" id="GO:0033388">
    <property type="term" value="P:putrescine biosynthetic process from arginine"/>
    <property type="evidence" value="ECO:0007669"/>
    <property type="project" value="TreeGrafter"/>
</dbReference>
<dbReference type="GO" id="GO:0050126">
    <property type="term" value="F:N-carbamoylputrescine amidase activity"/>
    <property type="evidence" value="ECO:0007669"/>
    <property type="project" value="TreeGrafter"/>
</dbReference>
<organism evidence="3">
    <name type="scientific">freshwater metagenome</name>
    <dbReference type="NCBI Taxonomy" id="449393"/>
    <lineage>
        <taxon>unclassified sequences</taxon>
        <taxon>metagenomes</taxon>
        <taxon>ecological metagenomes</taxon>
    </lineage>
</organism>
<dbReference type="PROSITE" id="PS50263">
    <property type="entry name" value="CN_HYDROLASE"/>
    <property type="match status" value="1"/>
</dbReference>
<dbReference type="InterPro" id="IPR001110">
    <property type="entry name" value="UPF0012_CS"/>
</dbReference>
<dbReference type="EMBL" id="CAEZVJ010000004">
    <property type="protein sequence ID" value="CAB4621316.1"/>
    <property type="molecule type" value="Genomic_DNA"/>
</dbReference>
<evidence type="ECO:0000313" key="4">
    <source>
        <dbReference type="EMBL" id="CAB4857627.1"/>
    </source>
</evidence>
<dbReference type="PANTHER" id="PTHR43674:SF2">
    <property type="entry name" value="BETA-UREIDOPROPIONASE"/>
    <property type="match status" value="1"/>
</dbReference>
<evidence type="ECO:0000313" key="3">
    <source>
        <dbReference type="EMBL" id="CAB4621316.1"/>
    </source>
</evidence>
<dbReference type="InterPro" id="IPR050345">
    <property type="entry name" value="Aliph_Amidase/BUP"/>
</dbReference>
<protein>
    <submittedName>
        <fullName evidence="3">Unannotated protein</fullName>
    </submittedName>
</protein>